<proteinExistence type="predicted"/>
<evidence type="ECO:0000256" key="2">
    <source>
        <dbReference type="SAM" id="Phobius"/>
    </source>
</evidence>
<reference evidence="5" key="1">
    <citation type="submission" date="2016-11" db="UniProtKB">
        <authorList>
            <consortium name="WormBaseParasite"/>
        </authorList>
    </citation>
    <scope>IDENTIFICATION</scope>
</reference>
<evidence type="ECO:0000256" key="3">
    <source>
        <dbReference type="SAM" id="SignalP"/>
    </source>
</evidence>
<keyword evidence="4" id="KW-1185">Reference proteome</keyword>
<feature type="compositionally biased region" description="Basic and acidic residues" evidence="1">
    <location>
        <begin position="48"/>
        <end position="59"/>
    </location>
</feature>
<organism evidence="4 5">
    <name type="scientific">Steinernema glaseri</name>
    <dbReference type="NCBI Taxonomy" id="37863"/>
    <lineage>
        <taxon>Eukaryota</taxon>
        <taxon>Metazoa</taxon>
        <taxon>Ecdysozoa</taxon>
        <taxon>Nematoda</taxon>
        <taxon>Chromadorea</taxon>
        <taxon>Rhabditida</taxon>
        <taxon>Tylenchina</taxon>
        <taxon>Panagrolaimomorpha</taxon>
        <taxon>Strongyloidoidea</taxon>
        <taxon>Steinernematidae</taxon>
        <taxon>Steinernema</taxon>
    </lineage>
</organism>
<keyword evidence="2" id="KW-0812">Transmembrane</keyword>
<accession>A0A1I8AEC0</accession>
<sequence length="118" mass="12878">MGRLLLALVSIVLLVFIEATEDVNLDLTISSGKTDRNHFLLSPTGSFEHSESVQDRIQEGEDGETPVSRARRNVIKGAVKTAKKAFPWILIISIVIPSLLCVCCAGGIIFFCCCARSR</sequence>
<feature type="region of interest" description="Disordered" evidence="1">
    <location>
        <begin position="44"/>
        <end position="65"/>
    </location>
</feature>
<keyword evidence="3" id="KW-0732">Signal</keyword>
<name>A0A1I8AEC0_9BILA</name>
<evidence type="ECO:0000256" key="1">
    <source>
        <dbReference type="SAM" id="MobiDB-lite"/>
    </source>
</evidence>
<feature type="chain" id="PRO_5009314609" evidence="3">
    <location>
        <begin position="20"/>
        <end position="118"/>
    </location>
</feature>
<feature type="transmembrane region" description="Helical" evidence="2">
    <location>
        <begin position="88"/>
        <end position="115"/>
    </location>
</feature>
<protein>
    <submittedName>
        <fullName evidence="5">RxLR effector protein</fullName>
    </submittedName>
</protein>
<dbReference type="AlphaFoldDB" id="A0A1I8AEC0"/>
<evidence type="ECO:0000313" key="5">
    <source>
        <dbReference type="WBParaSite" id="L893_g5064.t1"/>
    </source>
</evidence>
<keyword evidence="2" id="KW-1133">Transmembrane helix</keyword>
<dbReference type="Proteomes" id="UP000095287">
    <property type="component" value="Unplaced"/>
</dbReference>
<keyword evidence="2" id="KW-0472">Membrane</keyword>
<dbReference type="WBParaSite" id="L893_g5064.t1">
    <property type="protein sequence ID" value="L893_g5064.t1"/>
    <property type="gene ID" value="L893_g5064"/>
</dbReference>
<feature type="signal peptide" evidence="3">
    <location>
        <begin position="1"/>
        <end position="19"/>
    </location>
</feature>
<evidence type="ECO:0000313" key="4">
    <source>
        <dbReference type="Proteomes" id="UP000095287"/>
    </source>
</evidence>